<evidence type="ECO:0000313" key="4">
    <source>
        <dbReference type="EMBL" id="SHN71174.1"/>
    </source>
</evidence>
<accession>A0A1M7TKA1</accession>
<evidence type="ECO:0000256" key="2">
    <source>
        <dbReference type="SAM" id="Phobius"/>
    </source>
</evidence>
<dbReference type="Gene3D" id="3.40.190.10">
    <property type="entry name" value="Periplasmic binding protein-like II"/>
    <property type="match status" value="2"/>
</dbReference>
<dbReference type="SUPFAM" id="SSF53850">
    <property type="entry name" value="Periplasmic binding protein-like II"/>
    <property type="match status" value="1"/>
</dbReference>
<evidence type="ECO:0000256" key="1">
    <source>
        <dbReference type="ARBA" id="ARBA00022729"/>
    </source>
</evidence>
<protein>
    <submittedName>
        <fullName evidence="4">Amino acid ABC transporter substrate-binding protein, PAAT family</fullName>
    </submittedName>
</protein>
<dbReference type="InterPro" id="IPR001638">
    <property type="entry name" value="Solute-binding_3/MltF_N"/>
</dbReference>
<dbReference type="SMART" id="SM00062">
    <property type="entry name" value="PBPb"/>
    <property type="match status" value="1"/>
</dbReference>
<feature type="domain" description="Solute-binding protein family 3/N-terminal" evidence="3">
    <location>
        <begin position="106"/>
        <end position="322"/>
    </location>
</feature>
<evidence type="ECO:0000259" key="3">
    <source>
        <dbReference type="SMART" id="SM00062"/>
    </source>
</evidence>
<dbReference type="AlphaFoldDB" id="A0A1M7TKA1"/>
<feature type="transmembrane region" description="Helical" evidence="2">
    <location>
        <begin position="68"/>
        <end position="90"/>
    </location>
</feature>
<proteinExistence type="predicted"/>
<gene>
    <name evidence="4" type="ORF">SAMN05444170_1948</name>
</gene>
<dbReference type="Pfam" id="PF00497">
    <property type="entry name" value="SBP_bac_3"/>
    <property type="match status" value="1"/>
</dbReference>
<keyword evidence="2" id="KW-1133">Transmembrane helix</keyword>
<dbReference type="Proteomes" id="UP000184096">
    <property type="component" value="Chromosome I"/>
</dbReference>
<keyword evidence="5" id="KW-1185">Reference proteome</keyword>
<dbReference type="PANTHER" id="PTHR35936:SF17">
    <property type="entry name" value="ARGININE-BINDING EXTRACELLULAR PROTEIN ARTP"/>
    <property type="match status" value="1"/>
</dbReference>
<keyword evidence="1" id="KW-0732">Signal</keyword>
<dbReference type="PANTHER" id="PTHR35936">
    <property type="entry name" value="MEMBRANE-BOUND LYTIC MUREIN TRANSGLYCOSYLASE F"/>
    <property type="match status" value="1"/>
</dbReference>
<dbReference type="EMBL" id="LT670849">
    <property type="protein sequence ID" value="SHN71174.1"/>
    <property type="molecule type" value="Genomic_DNA"/>
</dbReference>
<evidence type="ECO:0000313" key="5">
    <source>
        <dbReference type="Proteomes" id="UP000184096"/>
    </source>
</evidence>
<keyword evidence="2" id="KW-0812">Transmembrane</keyword>
<reference evidence="5" key="1">
    <citation type="submission" date="2016-11" db="EMBL/GenBank/DDBJ databases">
        <authorList>
            <person name="Varghese N."/>
            <person name="Submissions S."/>
        </authorList>
    </citation>
    <scope>NUCLEOTIDE SEQUENCE [LARGE SCALE GENOMIC DNA]</scope>
    <source>
        <strain evidence="5">GAS401</strain>
    </source>
</reference>
<name>A0A1M7TKA1_9BRAD</name>
<organism evidence="4 5">
    <name type="scientific">Bradyrhizobium erythrophlei</name>
    <dbReference type="NCBI Taxonomy" id="1437360"/>
    <lineage>
        <taxon>Bacteria</taxon>
        <taxon>Pseudomonadati</taxon>
        <taxon>Pseudomonadota</taxon>
        <taxon>Alphaproteobacteria</taxon>
        <taxon>Hyphomicrobiales</taxon>
        <taxon>Nitrobacteraceae</taxon>
        <taxon>Bradyrhizobium</taxon>
    </lineage>
</organism>
<dbReference type="OrthoDB" id="6955767at2"/>
<keyword evidence="2" id="KW-0472">Membrane</keyword>
<sequence>MAWMCWLSQVLRLLHTFKASTPLICWRRSWSSVLKTATTAGRNSPDFREAHAARALMRWPRVQAKASFMIRIALPAILALVLGGSGTSLAQPSPDPRVADLVQSGALRIGLGLGSSTTATRNPATGEVKGPALELGRALAARIGVKPVSIEYPRPGAVIDGLRANAWDVSILLVDPVRAEQVDFSNPFVQSDLTYLVPAGSTIQSVADADQAGIRIAVARGDTSDLVLTRAFDRAELVRTDSIAAAVALLRSGAANAVALNRPSLIAESVALPGSRVLSDGFAEIYSAMAIPKGHAGWLAYINEFIEDAKASGLVNRMIETLAMQGVRAAPPGGPANASR</sequence>